<gene>
    <name evidence="9" type="ORF">ACFSKV_07850</name>
</gene>
<feature type="transmembrane region" description="Helical" evidence="7">
    <location>
        <begin position="106"/>
        <end position="128"/>
    </location>
</feature>
<dbReference type="RefSeq" id="WP_380801405.1">
    <property type="nucleotide sequence ID" value="NZ_JBHUIV010000011.1"/>
</dbReference>
<evidence type="ECO:0000313" key="10">
    <source>
        <dbReference type="Proteomes" id="UP001597414"/>
    </source>
</evidence>
<keyword evidence="5" id="KW-0406">Ion transport</keyword>
<feature type="transmembrane region" description="Helical" evidence="7">
    <location>
        <begin position="384"/>
        <end position="402"/>
    </location>
</feature>
<feature type="transmembrane region" description="Helical" evidence="7">
    <location>
        <begin position="295"/>
        <end position="314"/>
    </location>
</feature>
<proteinExistence type="predicted"/>
<dbReference type="EMBL" id="JBHUIV010000011">
    <property type="protein sequence ID" value="MFD2201476.1"/>
    <property type="molecule type" value="Genomic_DNA"/>
</dbReference>
<sequence>MENLSHQDVVNLFLQLAAMLLLARIFAEIAQKFKQPAVVGELLAGILLGPTILGTFIPGFHEYLFMSNQSANLALDGFVQIAVVLLLFIAGLEVELHLVWSQGKSALSISLLGLVVPFLLGFVFPYYFSSFFGLADGDRLLFSLFMGTAMSITALPVVVRILMDLNLFKTKMGMLIVASAMVNDIIGWLIFSVILSFMGKGSNLSLVQTIGVTLLFTFFMLTLGKLIINRILPWINKKLAWPGGVLSLSMAFCFLAAAFTEWLGIHAIFGAFLLGVALGDSEHMSERAKEIVHQFINNIFAPLFFVSIGLKINFFTNFDLLLTLAVLVISFAGKIFGSGFGAYKGGFNIKESLAVGFGMNARGAMEIILGLIALENGLIDEKLFVALVIMAIITSMSSGPLMKWSLRTNKSEISPQLLKKIPENN</sequence>
<feature type="transmembrane region" description="Helical" evidence="7">
    <location>
        <begin position="239"/>
        <end position="259"/>
    </location>
</feature>
<evidence type="ECO:0000256" key="6">
    <source>
        <dbReference type="ARBA" id="ARBA00023136"/>
    </source>
</evidence>
<feature type="transmembrane region" description="Helical" evidence="7">
    <location>
        <begin position="73"/>
        <end position="94"/>
    </location>
</feature>
<organism evidence="9 10">
    <name type="scientific">Shivajiella indica</name>
    <dbReference type="NCBI Taxonomy" id="872115"/>
    <lineage>
        <taxon>Bacteria</taxon>
        <taxon>Pseudomonadati</taxon>
        <taxon>Bacteroidota</taxon>
        <taxon>Cytophagia</taxon>
        <taxon>Cytophagales</taxon>
        <taxon>Cyclobacteriaceae</taxon>
        <taxon>Shivajiella</taxon>
    </lineage>
</organism>
<evidence type="ECO:0000256" key="7">
    <source>
        <dbReference type="SAM" id="Phobius"/>
    </source>
</evidence>
<evidence type="ECO:0000256" key="1">
    <source>
        <dbReference type="ARBA" id="ARBA00004141"/>
    </source>
</evidence>
<keyword evidence="4 7" id="KW-1133">Transmembrane helix</keyword>
<feature type="transmembrane region" description="Helical" evidence="7">
    <location>
        <begin position="42"/>
        <end position="61"/>
    </location>
</feature>
<evidence type="ECO:0000259" key="8">
    <source>
        <dbReference type="Pfam" id="PF00999"/>
    </source>
</evidence>
<name>A0ABW5B7U4_9BACT</name>
<feature type="transmembrane region" description="Helical" evidence="7">
    <location>
        <begin position="175"/>
        <end position="198"/>
    </location>
</feature>
<evidence type="ECO:0000256" key="2">
    <source>
        <dbReference type="ARBA" id="ARBA00022448"/>
    </source>
</evidence>
<evidence type="ECO:0000256" key="3">
    <source>
        <dbReference type="ARBA" id="ARBA00022692"/>
    </source>
</evidence>
<feature type="transmembrane region" description="Helical" evidence="7">
    <location>
        <begin position="353"/>
        <end position="372"/>
    </location>
</feature>
<feature type="transmembrane region" description="Helical" evidence="7">
    <location>
        <begin position="12"/>
        <end position="30"/>
    </location>
</feature>
<feature type="transmembrane region" description="Helical" evidence="7">
    <location>
        <begin position="204"/>
        <end position="227"/>
    </location>
</feature>
<feature type="transmembrane region" description="Helical" evidence="7">
    <location>
        <begin position="140"/>
        <end position="163"/>
    </location>
</feature>
<keyword evidence="6 7" id="KW-0472">Membrane</keyword>
<keyword evidence="3 7" id="KW-0812">Transmembrane</keyword>
<keyword evidence="2" id="KW-0813">Transport</keyword>
<evidence type="ECO:0000256" key="5">
    <source>
        <dbReference type="ARBA" id="ARBA00023065"/>
    </source>
</evidence>
<comment type="subcellular location">
    <subcellularLocation>
        <location evidence="1">Membrane</location>
        <topology evidence="1">Multi-pass membrane protein</topology>
    </subcellularLocation>
</comment>
<evidence type="ECO:0000313" key="9">
    <source>
        <dbReference type="EMBL" id="MFD2201476.1"/>
    </source>
</evidence>
<dbReference type="InterPro" id="IPR038770">
    <property type="entry name" value="Na+/solute_symporter_sf"/>
</dbReference>
<comment type="caution">
    <text evidence="9">The sequence shown here is derived from an EMBL/GenBank/DDBJ whole genome shotgun (WGS) entry which is preliminary data.</text>
</comment>
<protein>
    <submittedName>
        <fullName evidence="9">Cation:proton antiporter</fullName>
    </submittedName>
</protein>
<dbReference type="Gene3D" id="1.20.1530.20">
    <property type="match status" value="1"/>
</dbReference>
<dbReference type="InterPro" id="IPR006153">
    <property type="entry name" value="Cation/H_exchanger_TM"/>
</dbReference>
<feature type="domain" description="Cation/H+ exchanger transmembrane" evidence="8">
    <location>
        <begin position="20"/>
        <end position="402"/>
    </location>
</feature>
<evidence type="ECO:0000256" key="4">
    <source>
        <dbReference type="ARBA" id="ARBA00022989"/>
    </source>
</evidence>
<dbReference type="Proteomes" id="UP001597414">
    <property type="component" value="Unassembled WGS sequence"/>
</dbReference>
<dbReference type="PANTHER" id="PTHR32468:SF0">
    <property type="entry name" value="K(+)_H(+) ANTIPORTER 1"/>
    <property type="match status" value="1"/>
</dbReference>
<keyword evidence="10" id="KW-1185">Reference proteome</keyword>
<dbReference type="PANTHER" id="PTHR32468">
    <property type="entry name" value="CATION/H + ANTIPORTER"/>
    <property type="match status" value="1"/>
</dbReference>
<accession>A0ABW5B7U4</accession>
<dbReference type="Pfam" id="PF00999">
    <property type="entry name" value="Na_H_Exchanger"/>
    <property type="match status" value="1"/>
</dbReference>
<feature type="transmembrane region" description="Helical" evidence="7">
    <location>
        <begin position="320"/>
        <end position="341"/>
    </location>
</feature>
<dbReference type="InterPro" id="IPR050794">
    <property type="entry name" value="CPA2_transporter"/>
</dbReference>
<feature type="transmembrane region" description="Helical" evidence="7">
    <location>
        <begin position="265"/>
        <end position="283"/>
    </location>
</feature>
<reference evidence="10" key="1">
    <citation type="journal article" date="2019" name="Int. J. Syst. Evol. Microbiol.">
        <title>The Global Catalogue of Microorganisms (GCM) 10K type strain sequencing project: providing services to taxonomists for standard genome sequencing and annotation.</title>
        <authorList>
            <consortium name="The Broad Institute Genomics Platform"/>
            <consortium name="The Broad Institute Genome Sequencing Center for Infectious Disease"/>
            <person name="Wu L."/>
            <person name="Ma J."/>
        </authorList>
    </citation>
    <scope>NUCLEOTIDE SEQUENCE [LARGE SCALE GENOMIC DNA]</scope>
    <source>
        <strain evidence="10">KCTC 19812</strain>
    </source>
</reference>